<dbReference type="EMBL" id="SNRY01000006">
    <property type="protein sequence ID" value="KAA6352047.1"/>
    <property type="molecule type" value="Genomic_DNA"/>
</dbReference>
<reference evidence="2" key="1">
    <citation type="submission" date="2019-03" db="EMBL/GenBank/DDBJ databases">
        <title>Single cell metagenomics reveals metabolic interactions within the superorganism composed of flagellate Streblomastix strix and complex community of Bacteroidetes bacteria on its surface.</title>
        <authorList>
            <person name="Treitli S.C."/>
            <person name="Kolisko M."/>
            <person name="Husnik F."/>
            <person name="Keeling P."/>
            <person name="Hampl V."/>
        </authorList>
    </citation>
    <scope>NUCLEOTIDE SEQUENCE</scope>
    <source>
        <strain evidence="2">STM</strain>
    </source>
</reference>
<sequence>MIVSQDVFFIVSFCRFKQDFFEKKGSERCFLGRMPLVNGKGYTFIFIYLVYFRFVKFCG</sequence>
<accession>A0A5J4T169</accession>
<dbReference type="EMBL" id="SNRY01000006">
    <property type="protein sequence ID" value="KAA6351981.1"/>
    <property type="molecule type" value="Genomic_DNA"/>
</dbReference>
<proteinExistence type="predicted"/>
<evidence type="ECO:0000313" key="1">
    <source>
        <dbReference type="EMBL" id="KAA6351981.1"/>
    </source>
</evidence>
<protein>
    <submittedName>
        <fullName evidence="2">Uncharacterized protein</fullName>
    </submittedName>
</protein>
<organism evidence="2">
    <name type="scientific">termite gut metagenome</name>
    <dbReference type="NCBI Taxonomy" id="433724"/>
    <lineage>
        <taxon>unclassified sequences</taxon>
        <taxon>metagenomes</taxon>
        <taxon>organismal metagenomes</taxon>
    </lineage>
</organism>
<evidence type="ECO:0000313" key="2">
    <source>
        <dbReference type="EMBL" id="KAA6352047.1"/>
    </source>
</evidence>
<name>A0A5J4T169_9ZZZZ</name>
<dbReference type="AlphaFoldDB" id="A0A5J4T169"/>
<comment type="caution">
    <text evidence="2">The sequence shown here is derived from an EMBL/GenBank/DDBJ whole genome shotgun (WGS) entry which is preliminary data.</text>
</comment>
<gene>
    <name evidence="1" type="ORF">EZS27_000613</name>
    <name evidence="2" type="ORF">EZS27_000679</name>
</gene>